<protein>
    <recommendedName>
        <fullName evidence="1">GH29D-like beta-sandwich domain-containing protein</fullName>
    </recommendedName>
</protein>
<gene>
    <name evidence="2" type="ORF">HMPREF1060_00835</name>
</gene>
<proteinExistence type="predicted"/>
<sequence length="139" mass="15811">MDWKNFSACMVDQFPCLNIMNVNYRIPDLEGFHSTNAFIGEGTVEITCADPSADIDYTTDGSVSTLESSQYTVSLKITETTDFTFRTFRPNGKKGDIVKTRYIKSDYASVTDVTTSHNSLQTVWYEFKRNTCADIKRLR</sequence>
<evidence type="ECO:0000313" key="2">
    <source>
        <dbReference type="EMBL" id="EKN16197.1"/>
    </source>
</evidence>
<feature type="domain" description="GH29D-like beta-sandwich" evidence="1">
    <location>
        <begin position="40"/>
        <end position="98"/>
    </location>
</feature>
<organism evidence="2 3">
    <name type="scientific">Parabacteroides merdae CL03T12C32</name>
    <dbReference type="NCBI Taxonomy" id="999420"/>
    <lineage>
        <taxon>Bacteria</taxon>
        <taxon>Pseudomonadati</taxon>
        <taxon>Bacteroidota</taxon>
        <taxon>Bacteroidia</taxon>
        <taxon>Bacteroidales</taxon>
        <taxon>Tannerellaceae</taxon>
        <taxon>Parabacteroides</taxon>
    </lineage>
</organism>
<comment type="caution">
    <text evidence="2">The sequence shown here is derived from an EMBL/GenBank/DDBJ whole genome shotgun (WGS) entry which is preliminary data.</text>
</comment>
<dbReference type="HOGENOM" id="CLU_1843206_0_0_10"/>
<dbReference type="Gene3D" id="2.60.40.10">
    <property type="entry name" value="Immunoglobulins"/>
    <property type="match status" value="1"/>
</dbReference>
<dbReference type="InterPro" id="IPR059177">
    <property type="entry name" value="GH29D-like_dom"/>
</dbReference>
<dbReference type="Pfam" id="PF13290">
    <property type="entry name" value="CHB_HEX_C_1"/>
    <property type="match status" value="1"/>
</dbReference>
<dbReference type="Proteomes" id="UP000006271">
    <property type="component" value="Unassembled WGS sequence"/>
</dbReference>
<dbReference type="EMBL" id="AGZQ01000002">
    <property type="protein sequence ID" value="EKN16197.1"/>
    <property type="molecule type" value="Genomic_DNA"/>
</dbReference>
<reference evidence="2 3" key="1">
    <citation type="submission" date="2012-02" db="EMBL/GenBank/DDBJ databases">
        <title>The Genome Sequence of Parabacteroides merdae CL03T12C32.</title>
        <authorList>
            <consortium name="The Broad Institute Genome Sequencing Platform"/>
            <person name="Earl A."/>
            <person name="Ward D."/>
            <person name="Feldgarden M."/>
            <person name="Gevers D."/>
            <person name="Zitomersky N.L."/>
            <person name="Coyne M.J."/>
            <person name="Comstock L.E."/>
            <person name="Young S.K."/>
            <person name="Zeng Q."/>
            <person name="Gargeya S."/>
            <person name="Fitzgerald M."/>
            <person name="Haas B."/>
            <person name="Abouelleil A."/>
            <person name="Alvarado L."/>
            <person name="Arachchi H.M."/>
            <person name="Berlin A."/>
            <person name="Chapman S.B."/>
            <person name="Gearin G."/>
            <person name="Goldberg J."/>
            <person name="Griggs A."/>
            <person name="Gujja S."/>
            <person name="Hansen M."/>
            <person name="Heiman D."/>
            <person name="Howarth C."/>
            <person name="Larimer J."/>
            <person name="Lui A."/>
            <person name="MacDonald P.J.P."/>
            <person name="McCowen C."/>
            <person name="Montmayeur A."/>
            <person name="Murphy C."/>
            <person name="Neiman D."/>
            <person name="Pearson M."/>
            <person name="Priest M."/>
            <person name="Roberts A."/>
            <person name="Saif S."/>
            <person name="Shea T."/>
            <person name="Sisk P."/>
            <person name="Stolte C."/>
            <person name="Sykes S."/>
            <person name="Wortman J."/>
            <person name="Nusbaum C."/>
            <person name="Birren B."/>
        </authorList>
    </citation>
    <scope>NUCLEOTIDE SEQUENCE [LARGE SCALE GENOMIC DNA]</scope>
    <source>
        <strain evidence="2 3">CL03T12C32</strain>
    </source>
</reference>
<evidence type="ECO:0000259" key="1">
    <source>
        <dbReference type="Pfam" id="PF13290"/>
    </source>
</evidence>
<name>K5YQA6_9BACT</name>
<evidence type="ECO:0000313" key="3">
    <source>
        <dbReference type="Proteomes" id="UP000006271"/>
    </source>
</evidence>
<dbReference type="InterPro" id="IPR013783">
    <property type="entry name" value="Ig-like_fold"/>
</dbReference>
<accession>K5YQA6</accession>
<dbReference type="AlphaFoldDB" id="K5YQA6"/>